<evidence type="ECO:0000313" key="1">
    <source>
        <dbReference type="EMBL" id="TDF92455.1"/>
    </source>
</evidence>
<gene>
    <name evidence="1" type="ORF">E1809_18130</name>
</gene>
<evidence type="ECO:0000313" key="2">
    <source>
        <dbReference type="Proteomes" id="UP000295511"/>
    </source>
</evidence>
<name>A0A4R5KCU2_9MICC</name>
<dbReference type="EMBL" id="SMRU01000023">
    <property type="protein sequence ID" value="TDF92455.1"/>
    <property type="molecule type" value="Genomic_DNA"/>
</dbReference>
<sequence length="124" mass="13759">MEPYWAVPGAVSVRDRSQYSLAVREYLMGIDARLSAPVSVLVLGRYDRVREDVASALNAGYAQLRVEFNTVHASKGKEADYVVVLGLERRGFPSIIEDDPLLQLAMAEPDPYRTPRNDACSMSP</sequence>
<proteinExistence type="predicted"/>
<dbReference type="AlphaFoldDB" id="A0A4R5KCU2"/>
<organism evidence="1 2">
    <name type="scientific">Arthrobacter terricola</name>
    <dbReference type="NCBI Taxonomy" id="2547396"/>
    <lineage>
        <taxon>Bacteria</taxon>
        <taxon>Bacillati</taxon>
        <taxon>Actinomycetota</taxon>
        <taxon>Actinomycetes</taxon>
        <taxon>Micrococcales</taxon>
        <taxon>Micrococcaceae</taxon>
        <taxon>Arthrobacter</taxon>
    </lineage>
</organism>
<protein>
    <submittedName>
        <fullName evidence="1">Uncharacterized protein</fullName>
    </submittedName>
</protein>
<dbReference type="OrthoDB" id="5298826at2"/>
<reference evidence="1 2" key="1">
    <citation type="submission" date="2019-03" db="EMBL/GenBank/DDBJ databases">
        <title>Whole genome sequence of Arthrobacter sp JH1-1.</title>
        <authorList>
            <person name="Trinh H.N."/>
        </authorList>
    </citation>
    <scope>NUCLEOTIDE SEQUENCE [LARGE SCALE GENOMIC DNA]</scope>
    <source>
        <strain evidence="1 2">JH1-1</strain>
    </source>
</reference>
<dbReference type="RefSeq" id="WP_133205644.1">
    <property type="nucleotide sequence ID" value="NZ_SMRU01000023.1"/>
</dbReference>
<keyword evidence="2" id="KW-1185">Reference proteome</keyword>
<accession>A0A4R5KCU2</accession>
<dbReference type="SUPFAM" id="SSF52540">
    <property type="entry name" value="P-loop containing nucleoside triphosphate hydrolases"/>
    <property type="match status" value="1"/>
</dbReference>
<dbReference type="Gene3D" id="3.40.50.300">
    <property type="entry name" value="P-loop containing nucleotide triphosphate hydrolases"/>
    <property type="match status" value="1"/>
</dbReference>
<comment type="caution">
    <text evidence="1">The sequence shown here is derived from an EMBL/GenBank/DDBJ whole genome shotgun (WGS) entry which is preliminary data.</text>
</comment>
<dbReference type="InterPro" id="IPR027417">
    <property type="entry name" value="P-loop_NTPase"/>
</dbReference>
<dbReference type="Proteomes" id="UP000295511">
    <property type="component" value="Unassembled WGS sequence"/>
</dbReference>